<dbReference type="Proteomes" id="UP001360560">
    <property type="component" value="Unassembled WGS sequence"/>
</dbReference>
<evidence type="ECO:0000256" key="7">
    <source>
        <dbReference type="ARBA" id="ARBA00035179"/>
    </source>
</evidence>
<dbReference type="GO" id="GO:0003735">
    <property type="term" value="F:structural constituent of ribosome"/>
    <property type="evidence" value="ECO:0007669"/>
    <property type="project" value="TreeGrafter"/>
</dbReference>
<evidence type="ECO:0000256" key="6">
    <source>
        <dbReference type="ARBA" id="ARBA00033752"/>
    </source>
</evidence>
<dbReference type="Pfam" id="PF08561">
    <property type="entry name" value="Ribosomal_L37"/>
    <property type="match status" value="1"/>
</dbReference>
<evidence type="ECO:0000256" key="4">
    <source>
        <dbReference type="ARBA" id="ARBA00023128"/>
    </source>
</evidence>
<dbReference type="GO" id="GO:0005762">
    <property type="term" value="C:mitochondrial large ribosomal subunit"/>
    <property type="evidence" value="ECO:0007669"/>
    <property type="project" value="TreeGrafter"/>
</dbReference>
<protein>
    <recommendedName>
        <fullName evidence="7">Large ribosomal subunit protein mL54</fullName>
    </recommendedName>
</protein>
<evidence type="ECO:0000256" key="3">
    <source>
        <dbReference type="ARBA" id="ARBA00022980"/>
    </source>
</evidence>
<comment type="caution">
    <text evidence="8">The sequence shown here is derived from an EMBL/GenBank/DDBJ whole genome shotgun (WGS) entry which is preliminary data.</text>
</comment>
<keyword evidence="5" id="KW-0687">Ribonucleoprotein</keyword>
<comment type="subcellular location">
    <subcellularLocation>
        <location evidence="1">Mitochondrion</location>
    </subcellularLocation>
</comment>
<organism evidence="8 9">
    <name type="scientific">Saccharomycopsis crataegensis</name>
    <dbReference type="NCBI Taxonomy" id="43959"/>
    <lineage>
        <taxon>Eukaryota</taxon>
        <taxon>Fungi</taxon>
        <taxon>Dikarya</taxon>
        <taxon>Ascomycota</taxon>
        <taxon>Saccharomycotina</taxon>
        <taxon>Saccharomycetes</taxon>
        <taxon>Saccharomycopsidaceae</taxon>
        <taxon>Saccharomycopsis</taxon>
    </lineage>
</organism>
<evidence type="ECO:0000256" key="2">
    <source>
        <dbReference type="ARBA" id="ARBA00022946"/>
    </source>
</evidence>
<dbReference type="EMBL" id="BTFZ01000001">
    <property type="protein sequence ID" value="GMM33314.1"/>
    <property type="molecule type" value="Genomic_DNA"/>
</dbReference>
<keyword evidence="2" id="KW-0809">Transit peptide</keyword>
<sequence>MLRLFTRRLLSSSSIARNAAPKPAAAAAPLNISSVPEGTPLNLHIKKSGKEPLAKKDEEYPSWLWELLDEKKQVDNLKNDPIKLKRKEMRKSNIKKIRYNNFLTQL</sequence>
<dbReference type="AlphaFoldDB" id="A0AAV5QG26"/>
<gene>
    <name evidence="8" type="ORF">DASC09_006390</name>
</gene>
<dbReference type="GeneID" id="90071293"/>
<proteinExistence type="inferred from homology"/>
<keyword evidence="3 8" id="KW-0689">Ribosomal protein</keyword>
<evidence type="ECO:0000313" key="8">
    <source>
        <dbReference type="EMBL" id="GMM33314.1"/>
    </source>
</evidence>
<accession>A0AAV5QG26</accession>
<evidence type="ECO:0000256" key="1">
    <source>
        <dbReference type="ARBA" id="ARBA00004173"/>
    </source>
</evidence>
<dbReference type="RefSeq" id="XP_064850314.1">
    <property type="nucleotide sequence ID" value="XM_064994242.1"/>
</dbReference>
<comment type="similarity">
    <text evidence="6">Belongs to the mitochondrion-specific ribosomal protein mL54 family.</text>
</comment>
<keyword evidence="4" id="KW-0496">Mitochondrion</keyword>
<reference evidence="8 9" key="1">
    <citation type="journal article" date="2023" name="Elife">
        <title>Identification of key yeast species and microbe-microbe interactions impacting larval growth of Drosophila in the wild.</title>
        <authorList>
            <person name="Mure A."/>
            <person name="Sugiura Y."/>
            <person name="Maeda R."/>
            <person name="Honda K."/>
            <person name="Sakurai N."/>
            <person name="Takahashi Y."/>
            <person name="Watada M."/>
            <person name="Katoh T."/>
            <person name="Gotoh A."/>
            <person name="Gotoh Y."/>
            <person name="Taniguchi I."/>
            <person name="Nakamura K."/>
            <person name="Hayashi T."/>
            <person name="Katayama T."/>
            <person name="Uemura T."/>
            <person name="Hattori Y."/>
        </authorList>
    </citation>
    <scope>NUCLEOTIDE SEQUENCE [LARGE SCALE GENOMIC DNA]</scope>
    <source>
        <strain evidence="8 9">SC-9</strain>
    </source>
</reference>
<dbReference type="InterPro" id="IPR013870">
    <property type="entry name" value="Ribosomal_mL54"/>
</dbReference>
<keyword evidence="9" id="KW-1185">Reference proteome</keyword>
<dbReference type="PANTHER" id="PTHR28595:SF1">
    <property type="entry name" value="LARGE RIBOSOMAL SUBUNIT PROTEIN ML54"/>
    <property type="match status" value="1"/>
</dbReference>
<evidence type="ECO:0000313" key="9">
    <source>
        <dbReference type="Proteomes" id="UP001360560"/>
    </source>
</evidence>
<name>A0AAV5QG26_9ASCO</name>
<dbReference type="PANTHER" id="PTHR28595">
    <property type="entry name" value="39S RIBOSOMAL PROTEIN L54, MITOCHONDRIAL"/>
    <property type="match status" value="1"/>
</dbReference>
<evidence type="ECO:0000256" key="5">
    <source>
        <dbReference type="ARBA" id="ARBA00023274"/>
    </source>
</evidence>